<reference evidence="7 8" key="2">
    <citation type="journal article" date="2018" name="Nature">
        <title>Mutant phenotypes for thousands of bacterial genes of unknown function.</title>
        <authorList>
            <person name="Price M.N."/>
            <person name="Wetmore K.M."/>
            <person name="Waters R.J."/>
            <person name="Callaghan M."/>
            <person name="Ray J."/>
            <person name="Liu H."/>
            <person name="Kuehl J.V."/>
            <person name="Melnyk R.A."/>
            <person name="Lamson J.S."/>
            <person name="Suh Y."/>
            <person name="Carlson H.K."/>
            <person name="Esquivel Z."/>
            <person name="Sadeeshkumar H."/>
            <person name="Chakraborty R."/>
            <person name="Zane G.M."/>
            <person name="Rubin B.E."/>
            <person name="Wall J.D."/>
            <person name="Visel A."/>
            <person name="Bristow J."/>
            <person name="Blow M.J."/>
            <person name="Arkin A.P."/>
            <person name="Deutschbauer A.M."/>
        </authorList>
    </citation>
    <scope>NUCLEOTIDE SEQUENCE [LARGE SCALE GENOMIC DNA]</scope>
    <source>
        <strain evidence="7 8">FW300-N2E2</strain>
    </source>
</reference>
<evidence type="ECO:0000256" key="5">
    <source>
        <dbReference type="ARBA" id="ARBA00023136"/>
    </source>
</evidence>
<evidence type="ECO:0000256" key="2">
    <source>
        <dbReference type="ARBA" id="ARBA00022475"/>
    </source>
</evidence>
<dbReference type="AlphaFoldDB" id="A0A159ZVX7"/>
<sequence>MTYSFPSRETFVWLLLIMATLATFYFSGSTLGSAITSSESRLIMITIAAFKCRLVMREFMQIKNMALPWKLAFDGWLLLVSTIIFIGLGLSQD</sequence>
<keyword evidence="2" id="KW-1003">Cell membrane</keyword>
<dbReference type="EMBL" id="CP015225">
    <property type="protein sequence ID" value="AMZ71300.1"/>
    <property type="molecule type" value="Genomic_DNA"/>
</dbReference>
<evidence type="ECO:0000256" key="4">
    <source>
        <dbReference type="ARBA" id="ARBA00022989"/>
    </source>
</evidence>
<dbReference type="InterPro" id="IPR005171">
    <property type="entry name" value="Cyt_c_oxidase_su4_prok"/>
</dbReference>
<evidence type="ECO:0000256" key="1">
    <source>
        <dbReference type="ARBA" id="ARBA00004651"/>
    </source>
</evidence>
<feature type="transmembrane region" description="Helical" evidence="6">
    <location>
        <begin position="71"/>
        <end position="90"/>
    </location>
</feature>
<accession>A0A159ZVX7</accession>
<evidence type="ECO:0008006" key="9">
    <source>
        <dbReference type="Google" id="ProtNLM"/>
    </source>
</evidence>
<evidence type="ECO:0000313" key="7">
    <source>
        <dbReference type="EMBL" id="AMZ71300.1"/>
    </source>
</evidence>
<proteinExistence type="predicted"/>
<gene>
    <name evidence="7" type="ORF">TK06_09365</name>
</gene>
<protein>
    <recommendedName>
        <fullName evidence="9">Cytochrome C oxidase subunit IV</fullName>
    </recommendedName>
</protein>
<evidence type="ECO:0000256" key="6">
    <source>
        <dbReference type="SAM" id="Phobius"/>
    </source>
</evidence>
<comment type="subcellular location">
    <subcellularLocation>
        <location evidence="1">Cell membrane</location>
        <topology evidence="1">Multi-pass membrane protein</topology>
    </subcellularLocation>
</comment>
<feature type="transmembrane region" description="Helical" evidence="6">
    <location>
        <begin position="12"/>
        <end position="35"/>
    </location>
</feature>
<organism evidence="7 8">
    <name type="scientific">Pseudomonas fluorescens</name>
    <dbReference type="NCBI Taxonomy" id="294"/>
    <lineage>
        <taxon>Bacteria</taxon>
        <taxon>Pseudomonadati</taxon>
        <taxon>Pseudomonadota</taxon>
        <taxon>Gammaproteobacteria</taxon>
        <taxon>Pseudomonadales</taxon>
        <taxon>Pseudomonadaceae</taxon>
        <taxon>Pseudomonas</taxon>
    </lineage>
</organism>
<keyword evidence="4 6" id="KW-1133">Transmembrane helix</keyword>
<dbReference type="Pfam" id="PF03626">
    <property type="entry name" value="COX4_pro"/>
    <property type="match status" value="1"/>
</dbReference>
<reference evidence="8" key="1">
    <citation type="submission" date="2016-04" db="EMBL/GenBank/DDBJ databases">
        <authorList>
            <person name="Ray J."/>
            <person name="Price M."/>
            <person name="Deutschbauer A."/>
        </authorList>
    </citation>
    <scope>NUCLEOTIDE SEQUENCE [LARGE SCALE GENOMIC DNA]</scope>
    <source>
        <strain evidence="8">FW300-N2E2</strain>
    </source>
</reference>
<evidence type="ECO:0000256" key="3">
    <source>
        <dbReference type="ARBA" id="ARBA00022692"/>
    </source>
</evidence>
<keyword evidence="3 6" id="KW-0812">Transmembrane</keyword>
<name>A0A159ZVX7_PSEFL</name>
<dbReference type="Proteomes" id="UP000076083">
    <property type="component" value="Chromosome"/>
</dbReference>
<evidence type="ECO:0000313" key="8">
    <source>
        <dbReference type="Proteomes" id="UP000076083"/>
    </source>
</evidence>
<keyword evidence="5 6" id="KW-0472">Membrane</keyword>
<dbReference type="GO" id="GO:0005886">
    <property type="term" value="C:plasma membrane"/>
    <property type="evidence" value="ECO:0007669"/>
    <property type="project" value="UniProtKB-SubCell"/>
</dbReference>
<dbReference type="RefSeq" id="WP_063321860.1">
    <property type="nucleotide sequence ID" value="NZ_CP015225.1"/>
</dbReference>